<dbReference type="EMBL" id="FQXO01000019">
    <property type="protein sequence ID" value="SHH47916.1"/>
    <property type="molecule type" value="Genomic_DNA"/>
</dbReference>
<dbReference type="GO" id="GO:0008168">
    <property type="term" value="F:methyltransferase activity"/>
    <property type="evidence" value="ECO:0007669"/>
    <property type="project" value="UniProtKB-KW"/>
</dbReference>
<dbReference type="SUPFAM" id="SSF53335">
    <property type="entry name" value="S-adenosyl-L-methionine-dependent methyltransferases"/>
    <property type="match status" value="1"/>
</dbReference>
<organism evidence="1 2">
    <name type="scientific">Caloranaerobacter azorensis DSM 13643</name>
    <dbReference type="NCBI Taxonomy" id="1121264"/>
    <lineage>
        <taxon>Bacteria</taxon>
        <taxon>Bacillati</taxon>
        <taxon>Bacillota</taxon>
        <taxon>Tissierellia</taxon>
        <taxon>Tissierellales</taxon>
        <taxon>Thermohalobacteraceae</taxon>
        <taxon>Caloranaerobacter</taxon>
    </lineage>
</organism>
<keyword evidence="1" id="KW-0489">Methyltransferase</keyword>
<dbReference type="InterPro" id="IPR010719">
    <property type="entry name" value="MnmM_MeTrfase"/>
</dbReference>
<dbReference type="Gene3D" id="3.40.50.150">
    <property type="entry name" value="Vaccinia Virus protein VP39"/>
    <property type="match status" value="1"/>
</dbReference>
<dbReference type="RefSeq" id="WP_073195874.1">
    <property type="nucleotide sequence ID" value="NZ_FQXO01000019.1"/>
</dbReference>
<dbReference type="OrthoDB" id="9792989at2"/>
<proteinExistence type="predicted"/>
<dbReference type="PANTHER" id="PTHR35276:SF1">
    <property type="entry name" value="TRNA (MNM(5)S(2)U34)-METHYLTRANSFERASE, CHLOROPLASTIC"/>
    <property type="match status" value="1"/>
</dbReference>
<reference evidence="2" key="1">
    <citation type="submission" date="2016-11" db="EMBL/GenBank/DDBJ databases">
        <authorList>
            <person name="Varghese N."/>
            <person name="Submissions S."/>
        </authorList>
    </citation>
    <scope>NUCLEOTIDE SEQUENCE [LARGE SCALE GENOMIC DNA]</scope>
    <source>
        <strain evidence="2">DSM 13643</strain>
    </source>
</reference>
<protein>
    <submittedName>
        <fullName evidence="1">Putative rRNA methylase</fullName>
    </submittedName>
</protein>
<dbReference type="AlphaFoldDB" id="A0A1M5TB56"/>
<dbReference type="InterPro" id="IPR029063">
    <property type="entry name" value="SAM-dependent_MTases_sf"/>
</dbReference>
<dbReference type="Proteomes" id="UP000183967">
    <property type="component" value="Unassembled WGS sequence"/>
</dbReference>
<dbReference type="Pfam" id="PF06962">
    <property type="entry name" value="rRNA_methylase"/>
    <property type="match status" value="1"/>
</dbReference>
<dbReference type="GO" id="GO:0032259">
    <property type="term" value="P:methylation"/>
    <property type="evidence" value="ECO:0007669"/>
    <property type="project" value="UniProtKB-KW"/>
</dbReference>
<evidence type="ECO:0000313" key="1">
    <source>
        <dbReference type="EMBL" id="SHH47916.1"/>
    </source>
</evidence>
<dbReference type="CDD" id="cd02440">
    <property type="entry name" value="AdoMet_MTases"/>
    <property type="match status" value="1"/>
</dbReference>
<evidence type="ECO:0000313" key="2">
    <source>
        <dbReference type="Proteomes" id="UP000183967"/>
    </source>
</evidence>
<sequence length="190" mass="21419">MNRKYFTKATDIAKKIIEARVKEGNVVIDATVGNGYDTVFLAKLVGETGKVYGFDIQSKAIENTKNKLTDSNLLNRVILIKDSHENIDNYVNEKVDLVIFNLGYLPGGNHEITTKPDSTIKAIEKSLGILKENGIIVLVIYHGHEMGELEKNSIEQFVKELNQKQYTVIKFEFINQINNPPLIIAIEKNL</sequence>
<name>A0A1M5TB56_9FIRM</name>
<dbReference type="PANTHER" id="PTHR35276">
    <property type="entry name" value="S-ADENOSYL-L-METHIONINE-DEPENDENT METHYLTRANSFERASES SUPERFAMILY PROTEIN"/>
    <property type="match status" value="1"/>
</dbReference>
<keyword evidence="2" id="KW-1185">Reference proteome</keyword>
<gene>
    <name evidence="1" type="ORF">SAMN02745135_00923</name>
</gene>
<accession>A0A1M5TB56</accession>
<keyword evidence="1" id="KW-0808">Transferase</keyword>